<dbReference type="InterPro" id="IPR016171">
    <property type="entry name" value="Vanillyl_alc_oxidase_C-sub2"/>
</dbReference>
<dbReference type="SUPFAM" id="SSF56176">
    <property type="entry name" value="FAD-binding/transporter-associated domain-like"/>
    <property type="match status" value="1"/>
</dbReference>
<dbReference type="Gene3D" id="3.30.465.10">
    <property type="match status" value="1"/>
</dbReference>
<dbReference type="SUPFAM" id="SSF55103">
    <property type="entry name" value="FAD-linked oxidases, C-terminal domain"/>
    <property type="match status" value="1"/>
</dbReference>
<accession>A0ABS6K1J4</accession>
<dbReference type="RefSeq" id="WP_158351862.1">
    <property type="nucleotide sequence ID" value="NZ_JAHQCX010000001.1"/>
</dbReference>
<sequence>MSYHKIDEQDYTYFQSVLKRENLLYGPEIQEDYSHDELSGTNAYPELLIRPETTEEVSLIMRYAWKKEIPVVVRGAGTGLVGSSVAIYGGIMLDMIRMNKILELDEDNLTVTVQPGVLLMDLAEYALSHQFFYPPDPGEKSATIGGNISTNAGGMRAVKYGVTRDYVLGLTVVLPDGNIQNLGGKIVKNSSGYDLKNLIIGSEGTLAVITEAILKLIPCPAHSISLLIPFGTMEDALHVVPLILKARTVPTALEYMSRQTILFSEEYLGKTFPDTGSDAYLLLTFDGSSPKQVQTEYEKAADLCLENKARDVYLVDTPERKDSVWNARGSFLEAIKASTTDMDECDVVVPRNKTAEYFTYIHSIARTLHMRIPSFGHAGDGNLHIYLCRDDMETELWQKSMQEAFRLMYQKAQEFGGQVSGEHGIGSAKKRFLLESLGDTQIQLMKGIKSVFDPKNIMNPGKIL</sequence>
<organism evidence="6 7">
    <name type="scientific">Diplocloster modestus</name>
    <dbReference type="NCBI Taxonomy" id="2850322"/>
    <lineage>
        <taxon>Bacteria</taxon>
        <taxon>Bacillati</taxon>
        <taxon>Bacillota</taxon>
        <taxon>Clostridia</taxon>
        <taxon>Lachnospirales</taxon>
        <taxon>Lachnospiraceae</taxon>
        <taxon>Diplocloster</taxon>
    </lineage>
</organism>
<dbReference type="InterPro" id="IPR051914">
    <property type="entry name" value="FAD-linked_OxidoTrans_Type4"/>
</dbReference>
<dbReference type="EMBL" id="JAHQCX010000001">
    <property type="protein sequence ID" value="MBU9724718.1"/>
    <property type="molecule type" value="Genomic_DNA"/>
</dbReference>
<dbReference type="PANTHER" id="PTHR42934">
    <property type="entry name" value="GLYCOLATE OXIDASE SUBUNIT GLCD"/>
    <property type="match status" value="1"/>
</dbReference>
<dbReference type="InterPro" id="IPR016169">
    <property type="entry name" value="FAD-bd_PCMH_sub2"/>
</dbReference>
<dbReference type="InterPro" id="IPR006094">
    <property type="entry name" value="Oxid_FAD_bind_N"/>
</dbReference>
<dbReference type="Pfam" id="PF02913">
    <property type="entry name" value="FAD-oxidase_C"/>
    <property type="match status" value="1"/>
</dbReference>
<dbReference type="Gene3D" id="1.10.45.10">
    <property type="entry name" value="Vanillyl-alcohol Oxidase, Chain A, domain 4"/>
    <property type="match status" value="1"/>
</dbReference>
<dbReference type="InterPro" id="IPR016166">
    <property type="entry name" value="FAD-bd_PCMH"/>
</dbReference>
<gene>
    <name evidence="6" type="ORF">KTH90_01690</name>
</gene>
<dbReference type="PANTHER" id="PTHR42934:SF2">
    <property type="entry name" value="GLYCOLATE OXIDASE SUBUNIT GLCD"/>
    <property type="match status" value="1"/>
</dbReference>
<name>A0ABS6K1J4_9FIRM</name>
<dbReference type="Pfam" id="PF01565">
    <property type="entry name" value="FAD_binding_4"/>
    <property type="match status" value="1"/>
</dbReference>
<evidence type="ECO:0000256" key="1">
    <source>
        <dbReference type="ARBA" id="ARBA00001974"/>
    </source>
</evidence>
<keyword evidence="7" id="KW-1185">Reference proteome</keyword>
<evidence type="ECO:0000256" key="3">
    <source>
        <dbReference type="ARBA" id="ARBA00022827"/>
    </source>
</evidence>
<evidence type="ECO:0000259" key="5">
    <source>
        <dbReference type="PROSITE" id="PS51387"/>
    </source>
</evidence>
<keyword evidence="3" id="KW-0274">FAD</keyword>
<evidence type="ECO:0000256" key="2">
    <source>
        <dbReference type="ARBA" id="ARBA00022630"/>
    </source>
</evidence>
<protein>
    <submittedName>
        <fullName evidence="6">FAD-binding oxidoreductase</fullName>
    </submittedName>
</protein>
<keyword evidence="4" id="KW-0560">Oxidoreductase</keyword>
<reference evidence="6 7" key="1">
    <citation type="submission" date="2021-06" db="EMBL/GenBank/DDBJ databases">
        <title>Description of novel taxa of the family Lachnospiraceae.</title>
        <authorList>
            <person name="Chaplin A.V."/>
            <person name="Sokolova S.R."/>
            <person name="Pikina A.P."/>
            <person name="Korzhanova M."/>
            <person name="Belova V."/>
            <person name="Korostin D."/>
            <person name="Efimov B.A."/>
        </authorList>
    </citation>
    <scope>NUCLEOTIDE SEQUENCE [LARGE SCALE GENOMIC DNA]</scope>
    <source>
        <strain evidence="6 7">ASD4241</strain>
    </source>
</reference>
<feature type="domain" description="FAD-binding PCMH-type" evidence="5">
    <location>
        <begin position="41"/>
        <end position="219"/>
    </location>
</feature>
<evidence type="ECO:0000313" key="7">
    <source>
        <dbReference type="Proteomes" id="UP001314681"/>
    </source>
</evidence>
<dbReference type="Proteomes" id="UP001314681">
    <property type="component" value="Unassembled WGS sequence"/>
</dbReference>
<dbReference type="Gene3D" id="3.30.70.2740">
    <property type="match status" value="1"/>
</dbReference>
<evidence type="ECO:0000313" key="6">
    <source>
        <dbReference type="EMBL" id="MBU9724718.1"/>
    </source>
</evidence>
<keyword evidence="2" id="KW-0285">Flavoprotein</keyword>
<comment type="caution">
    <text evidence="6">The sequence shown here is derived from an EMBL/GenBank/DDBJ whole genome shotgun (WGS) entry which is preliminary data.</text>
</comment>
<proteinExistence type="predicted"/>
<dbReference type="PROSITE" id="PS51387">
    <property type="entry name" value="FAD_PCMH"/>
    <property type="match status" value="1"/>
</dbReference>
<dbReference type="InterPro" id="IPR016164">
    <property type="entry name" value="FAD-linked_Oxase-like_C"/>
</dbReference>
<dbReference type="InterPro" id="IPR004113">
    <property type="entry name" value="FAD-bd_oxidored_4_C"/>
</dbReference>
<comment type="cofactor">
    <cofactor evidence="1">
        <name>FAD</name>
        <dbReference type="ChEBI" id="CHEBI:57692"/>
    </cofactor>
</comment>
<evidence type="ECO:0000256" key="4">
    <source>
        <dbReference type="ARBA" id="ARBA00023002"/>
    </source>
</evidence>
<dbReference type="InterPro" id="IPR036318">
    <property type="entry name" value="FAD-bd_PCMH-like_sf"/>
</dbReference>